<sequence length="194" mass="20870">MCGGKTAEMSSLDSGDSAEQFKKLFHPGISHPHTAPNSRSSTPIHLSADQTQSAYQLVQSSLSIVSMPSNQLPATRTAHETVITPSNGGDSTAAVRLELEPSASDGTGARAHDKLDHIYSQILSSVDKNADIWPILLAILTTQNPLAPGIMSKVLHILECQVLHVVSSLHSVLTRSSEPENYPITYSMHPSMFF</sequence>
<dbReference type="AlphaFoldDB" id="A0A9P5NIK9"/>
<evidence type="ECO:0000313" key="2">
    <source>
        <dbReference type="Proteomes" id="UP000724874"/>
    </source>
</evidence>
<comment type="caution">
    <text evidence="1">The sequence shown here is derived from an EMBL/GenBank/DDBJ whole genome shotgun (WGS) entry which is preliminary data.</text>
</comment>
<dbReference type="Proteomes" id="UP000724874">
    <property type="component" value="Unassembled WGS sequence"/>
</dbReference>
<accession>A0A9P5NIK9</accession>
<evidence type="ECO:0000313" key="1">
    <source>
        <dbReference type="EMBL" id="KAF8895825.1"/>
    </source>
</evidence>
<dbReference type="EMBL" id="JADNYJ010000060">
    <property type="protein sequence ID" value="KAF8895825.1"/>
    <property type="molecule type" value="Genomic_DNA"/>
</dbReference>
<protein>
    <submittedName>
        <fullName evidence="1">Uncharacterized protein</fullName>
    </submittedName>
</protein>
<name>A0A9P5NIK9_GYMJU</name>
<keyword evidence="2" id="KW-1185">Reference proteome</keyword>
<organism evidence="1 2">
    <name type="scientific">Gymnopilus junonius</name>
    <name type="common">Spectacular rustgill mushroom</name>
    <name type="synonym">Gymnopilus spectabilis subsp. junonius</name>
    <dbReference type="NCBI Taxonomy" id="109634"/>
    <lineage>
        <taxon>Eukaryota</taxon>
        <taxon>Fungi</taxon>
        <taxon>Dikarya</taxon>
        <taxon>Basidiomycota</taxon>
        <taxon>Agaricomycotina</taxon>
        <taxon>Agaricomycetes</taxon>
        <taxon>Agaricomycetidae</taxon>
        <taxon>Agaricales</taxon>
        <taxon>Agaricineae</taxon>
        <taxon>Hymenogastraceae</taxon>
        <taxon>Gymnopilus</taxon>
    </lineage>
</organism>
<gene>
    <name evidence="1" type="ORF">CPB84DRAFT_1848169</name>
</gene>
<proteinExistence type="predicted"/>
<reference evidence="1" key="1">
    <citation type="submission" date="2020-11" db="EMBL/GenBank/DDBJ databases">
        <authorList>
            <consortium name="DOE Joint Genome Institute"/>
            <person name="Ahrendt S."/>
            <person name="Riley R."/>
            <person name="Andreopoulos W."/>
            <person name="LaButti K."/>
            <person name="Pangilinan J."/>
            <person name="Ruiz-duenas F.J."/>
            <person name="Barrasa J.M."/>
            <person name="Sanchez-Garcia M."/>
            <person name="Camarero S."/>
            <person name="Miyauchi S."/>
            <person name="Serrano A."/>
            <person name="Linde D."/>
            <person name="Babiker R."/>
            <person name="Drula E."/>
            <person name="Ayuso-Fernandez I."/>
            <person name="Pacheco R."/>
            <person name="Padilla G."/>
            <person name="Ferreira P."/>
            <person name="Barriuso J."/>
            <person name="Kellner H."/>
            <person name="Castanera R."/>
            <person name="Alfaro M."/>
            <person name="Ramirez L."/>
            <person name="Pisabarro A.G."/>
            <person name="Kuo A."/>
            <person name="Tritt A."/>
            <person name="Lipzen A."/>
            <person name="He G."/>
            <person name="Yan M."/>
            <person name="Ng V."/>
            <person name="Cullen D."/>
            <person name="Martin F."/>
            <person name="Rosso M.-N."/>
            <person name="Henrissat B."/>
            <person name="Hibbett D."/>
            <person name="Martinez A.T."/>
            <person name="Grigoriev I.V."/>
        </authorList>
    </citation>
    <scope>NUCLEOTIDE SEQUENCE</scope>
    <source>
        <strain evidence="1">AH 44721</strain>
    </source>
</reference>